<keyword evidence="7" id="KW-1185">Reference proteome</keyword>
<feature type="domain" description="Aminotransferase class I/classII large" evidence="5">
    <location>
        <begin position="25"/>
        <end position="375"/>
    </location>
</feature>
<dbReference type="Pfam" id="PF00155">
    <property type="entry name" value="Aminotran_1_2"/>
    <property type="match status" value="1"/>
</dbReference>
<dbReference type="InterPro" id="IPR004839">
    <property type="entry name" value="Aminotransferase_I/II_large"/>
</dbReference>
<name>A0A5D9C1R6_9SPHN</name>
<dbReference type="Gene3D" id="3.90.1150.10">
    <property type="entry name" value="Aspartate Aminotransferase, domain 1"/>
    <property type="match status" value="1"/>
</dbReference>
<dbReference type="InterPro" id="IPR051326">
    <property type="entry name" value="Kynurenine-oxoglutarate_AT"/>
</dbReference>
<dbReference type="Proteomes" id="UP000322077">
    <property type="component" value="Unassembled WGS sequence"/>
</dbReference>
<dbReference type="PANTHER" id="PTHR43807">
    <property type="entry name" value="FI04487P"/>
    <property type="match status" value="1"/>
</dbReference>
<dbReference type="PANTHER" id="PTHR43807:SF20">
    <property type="entry name" value="FI04487P"/>
    <property type="match status" value="1"/>
</dbReference>
<sequence>MNPIYSGLPTTIFEKMSAIARETGAINLGQGFPDAPGPLDILESAADALLTRSNQYPPMAGLPELRHAIADHYRRHQGVDFDALSEVVVTSGATEAIAAAIFAILSPDDEAILIEPLYDAYAPLVRRAGGVVRTIRLQPPTWRLDPADLDAAITARTRLIIVNNPVNPTGTMFDRKTLTAIADRCVADGIIALCDEVWEHVRFGPDHIPLIAMPGMRELTVKIGSAGKIFALTGWKVGWLIADMALAGVIAKAHQFLTFTTPPNLQWAVAEGLAKPDGWFDSMRGGFAAARDRLVGGLRGAGFTVLPSDATWFVSIDLAASGIALDDVTFAERMAHEAGVVSIPMSAFYESDPITSIVRLCYAKDDATIDGAVRRMAGFRAKLAP</sequence>
<dbReference type="GO" id="GO:0030170">
    <property type="term" value="F:pyridoxal phosphate binding"/>
    <property type="evidence" value="ECO:0007669"/>
    <property type="project" value="InterPro"/>
</dbReference>
<dbReference type="CDD" id="cd00609">
    <property type="entry name" value="AAT_like"/>
    <property type="match status" value="1"/>
</dbReference>
<comment type="cofactor">
    <cofactor evidence="1">
        <name>pyridoxal 5'-phosphate</name>
        <dbReference type="ChEBI" id="CHEBI:597326"/>
    </cofactor>
</comment>
<evidence type="ECO:0000256" key="4">
    <source>
        <dbReference type="ARBA" id="ARBA00022898"/>
    </source>
</evidence>
<dbReference type="Gene3D" id="3.40.640.10">
    <property type="entry name" value="Type I PLP-dependent aspartate aminotransferase-like (Major domain)"/>
    <property type="match status" value="1"/>
</dbReference>
<dbReference type="InterPro" id="IPR015421">
    <property type="entry name" value="PyrdxlP-dep_Trfase_major"/>
</dbReference>
<dbReference type="EMBL" id="VTOU01000004">
    <property type="protein sequence ID" value="TZG25000.1"/>
    <property type="molecule type" value="Genomic_DNA"/>
</dbReference>
<dbReference type="InterPro" id="IPR015422">
    <property type="entry name" value="PyrdxlP-dep_Trfase_small"/>
</dbReference>
<evidence type="ECO:0000313" key="6">
    <source>
        <dbReference type="EMBL" id="TZG25000.1"/>
    </source>
</evidence>
<proteinExistence type="predicted"/>
<protein>
    <submittedName>
        <fullName evidence="6">Aminotransferase</fullName>
    </submittedName>
</protein>
<dbReference type="AlphaFoldDB" id="A0A5D9C1R6"/>
<dbReference type="NCBIfam" id="NF006488">
    <property type="entry name" value="PRK08912.1"/>
    <property type="match status" value="1"/>
</dbReference>
<keyword evidence="3 6" id="KW-0808">Transferase</keyword>
<keyword evidence="2 6" id="KW-0032">Aminotransferase</keyword>
<gene>
    <name evidence="6" type="ORF">FYJ91_17190</name>
</gene>
<evidence type="ECO:0000256" key="2">
    <source>
        <dbReference type="ARBA" id="ARBA00022576"/>
    </source>
</evidence>
<dbReference type="RefSeq" id="WP_149523541.1">
    <property type="nucleotide sequence ID" value="NZ_VTOU01000004.1"/>
</dbReference>
<reference evidence="6 7" key="1">
    <citation type="submission" date="2019-08" db="EMBL/GenBank/DDBJ databases">
        <authorList>
            <person name="Wang G."/>
            <person name="Xu Z."/>
        </authorList>
    </citation>
    <scope>NUCLEOTIDE SEQUENCE [LARGE SCALE GENOMIC DNA]</scope>
    <source>
        <strain evidence="6 7">ZX</strain>
    </source>
</reference>
<dbReference type="GO" id="GO:0005737">
    <property type="term" value="C:cytoplasm"/>
    <property type="evidence" value="ECO:0007669"/>
    <property type="project" value="TreeGrafter"/>
</dbReference>
<dbReference type="SUPFAM" id="SSF53383">
    <property type="entry name" value="PLP-dependent transferases"/>
    <property type="match status" value="1"/>
</dbReference>
<comment type="caution">
    <text evidence="6">The sequence shown here is derived from an EMBL/GenBank/DDBJ whole genome shotgun (WGS) entry which is preliminary data.</text>
</comment>
<evidence type="ECO:0000313" key="7">
    <source>
        <dbReference type="Proteomes" id="UP000322077"/>
    </source>
</evidence>
<dbReference type="GO" id="GO:0016212">
    <property type="term" value="F:kynurenine-oxoglutarate transaminase activity"/>
    <property type="evidence" value="ECO:0007669"/>
    <property type="project" value="TreeGrafter"/>
</dbReference>
<evidence type="ECO:0000256" key="3">
    <source>
        <dbReference type="ARBA" id="ARBA00022679"/>
    </source>
</evidence>
<dbReference type="InterPro" id="IPR015424">
    <property type="entry name" value="PyrdxlP-dep_Trfase"/>
</dbReference>
<accession>A0A5D9C1R6</accession>
<evidence type="ECO:0000259" key="5">
    <source>
        <dbReference type="Pfam" id="PF00155"/>
    </source>
</evidence>
<keyword evidence="4" id="KW-0663">Pyridoxal phosphate</keyword>
<evidence type="ECO:0000256" key="1">
    <source>
        <dbReference type="ARBA" id="ARBA00001933"/>
    </source>
</evidence>
<organism evidence="6 7">
    <name type="scientific">Sphingomonas montanisoli</name>
    <dbReference type="NCBI Taxonomy" id="2606412"/>
    <lineage>
        <taxon>Bacteria</taxon>
        <taxon>Pseudomonadati</taxon>
        <taxon>Pseudomonadota</taxon>
        <taxon>Alphaproteobacteria</taxon>
        <taxon>Sphingomonadales</taxon>
        <taxon>Sphingomonadaceae</taxon>
        <taxon>Sphingomonas</taxon>
    </lineage>
</organism>